<evidence type="ECO:0000259" key="28">
    <source>
        <dbReference type="Pfam" id="PF19019"/>
    </source>
</evidence>
<name>A0A4P8D7V5_9VIRU</name>
<evidence type="ECO:0000256" key="6">
    <source>
        <dbReference type="ARBA" id="ARBA00022510"/>
    </source>
</evidence>
<feature type="domain" description="Phlebovirus glycoprotein G2 fusion" evidence="26">
    <location>
        <begin position="848"/>
        <end position="1165"/>
    </location>
</feature>
<accession>A0A4P8D7V5</accession>
<keyword evidence="12" id="KW-1040">Host Golgi apparatus</keyword>
<dbReference type="Proteomes" id="UP000500933">
    <property type="component" value="Genome"/>
</dbReference>
<evidence type="ECO:0000256" key="16">
    <source>
        <dbReference type="ARBA" id="ARBA00023136"/>
    </source>
</evidence>
<dbReference type="KEGG" id="vg:65101414"/>
<dbReference type="GeneID" id="65101414"/>
<dbReference type="GO" id="GO:0055036">
    <property type="term" value="C:virion membrane"/>
    <property type="evidence" value="ECO:0007669"/>
    <property type="project" value="UniProtKB-SubCell"/>
</dbReference>
<feature type="transmembrane region" description="Helical" evidence="24">
    <location>
        <begin position="1320"/>
        <end position="1342"/>
    </location>
</feature>
<evidence type="ECO:0000256" key="19">
    <source>
        <dbReference type="ARBA" id="ARBA00023184"/>
    </source>
</evidence>
<keyword evidence="18" id="KW-0325">Glycoprotein</keyword>
<dbReference type="InterPro" id="IPR009879">
    <property type="entry name" value="Phlebovirus_NSM"/>
</dbReference>
<organism evidence="29 30">
    <name type="scientific">Icoaraci virus</name>
    <dbReference type="NCBI Taxonomy" id="426790"/>
    <lineage>
        <taxon>Viruses</taxon>
        <taxon>Riboviria</taxon>
        <taxon>Orthornavirae</taxon>
        <taxon>Negarnaviricota</taxon>
        <taxon>Polyploviricotina</taxon>
        <taxon>Bunyaviricetes</taxon>
        <taxon>Hareavirales</taxon>
        <taxon>Phenuiviridae</taxon>
        <taxon>Phlebovirus</taxon>
        <taxon>Phlebovirus icoaraciense</taxon>
    </lineage>
</organism>
<dbReference type="Pfam" id="PF07245">
    <property type="entry name" value="Phlebovirus_G2"/>
    <property type="match status" value="1"/>
</dbReference>
<feature type="transmembrane region" description="Helical" evidence="24">
    <location>
        <begin position="828"/>
        <end position="846"/>
    </location>
</feature>
<feature type="domain" description="Phlebovirus glycoprotein G1" evidence="25">
    <location>
        <begin position="300"/>
        <end position="842"/>
    </location>
</feature>
<feature type="domain" description="Phlebovirus nonstructural NS-M" evidence="27">
    <location>
        <begin position="7"/>
        <end position="293"/>
    </location>
</feature>
<evidence type="ECO:0000256" key="12">
    <source>
        <dbReference type="ARBA" id="ARBA00022812"/>
    </source>
</evidence>
<proteinExistence type="inferred from homology"/>
<dbReference type="Pfam" id="PF07243">
    <property type="entry name" value="Phlebovirus_G1"/>
    <property type="match status" value="1"/>
</dbReference>
<evidence type="ECO:0000259" key="25">
    <source>
        <dbReference type="Pfam" id="PF07243"/>
    </source>
</evidence>
<evidence type="ECO:0000256" key="5">
    <source>
        <dbReference type="ARBA" id="ARBA00022506"/>
    </source>
</evidence>
<evidence type="ECO:0000256" key="9">
    <source>
        <dbReference type="ARBA" id="ARBA00022692"/>
    </source>
</evidence>
<keyword evidence="9 24" id="KW-0812">Transmembrane</keyword>
<evidence type="ECO:0000256" key="7">
    <source>
        <dbReference type="ARBA" id="ARBA00022581"/>
    </source>
</evidence>
<dbReference type="GO" id="GO:0044167">
    <property type="term" value="C:host cell endoplasmic reticulum membrane"/>
    <property type="evidence" value="ECO:0007669"/>
    <property type="project" value="UniProtKB-SubCell"/>
</dbReference>
<evidence type="ECO:0000256" key="4">
    <source>
        <dbReference type="ARBA" id="ARBA00015294"/>
    </source>
</evidence>
<dbReference type="Gene3D" id="2.60.40.3770">
    <property type="match status" value="1"/>
</dbReference>
<reference evidence="29 30" key="1">
    <citation type="submission" date="2018-12" db="EMBL/GenBank/DDBJ databases">
        <authorList>
            <person name="Hughes H.R."/>
            <person name="Russell B.J."/>
            <person name="Lambert A.J."/>
        </authorList>
    </citation>
    <scope>NUCLEOTIDE SEQUENCE [LARGE SCALE GENOMIC DNA]</scope>
    <source>
        <strain evidence="29">BeAn24262</strain>
    </source>
</reference>
<evidence type="ECO:0000256" key="8">
    <source>
        <dbReference type="ARBA" id="ARBA00022595"/>
    </source>
</evidence>
<evidence type="ECO:0000256" key="11">
    <source>
        <dbReference type="ARBA" id="ARBA00022804"/>
    </source>
</evidence>
<dbReference type="GO" id="GO:0044178">
    <property type="term" value="C:host cell Golgi membrane"/>
    <property type="evidence" value="ECO:0007669"/>
    <property type="project" value="UniProtKB-SubCell"/>
</dbReference>
<dbReference type="InterPro" id="IPR009878">
    <property type="entry name" value="Phlebovirus_G2_fusion"/>
</dbReference>
<evidence type="ECO:0000256" key="15">
    <source>
        <dbReference type="ARBA" id="ARBA00022989"/>
    </source>
</evidence>
<evidence type="ECO:0000256" key="3">
    <source>
        <dbReference type="ARBA" id="ARBA00004563"/>
    </source>
</evidence>
<feature type="transmembrane region" description="Helical" evidence="24">
    <location>
        <begin position="731"/>
        <end position="756"/>
    </location>
</feature>
<keyword evidence="30" id="KW-1185">Reference proteome</keyword>
<dbReference type="Pfam" id="PF07246">
    <property type="entry name" value="Phlebovirus_NSM"/>
    <property type="match status" value="1"/>
</dbReference>
<evidence type="ECO:0000256" key="10">
    <source>
        <dbReference type="ARBA" id="ARBA00022729"/>
    </source>
</evidence>
<keyword evidence="23" id="KW-0175">Coiled coil</keyword>
<sequence length="1354" mass="149122">MNFYYFLISLVLAGRVNPLIRLSSRKSSYLGKVCFSPQTPSDGVMVYWLSEISKLSPGPLDCSRGEGDYRKMDRKEMSSQMVGVVESAAQGLDDSFGCLGENEGIEIISDQIRSEPKPMIVNCDSGLFQEEVRVIGLSPREKPKIVVNPKDSVIAVNNDTKEKIADMLKQDHNKKEKLLAEALEEIKKIRSSHGLENSKKEDELDRLLGEKTRLEGDLNREKSLSTRLENELAIMKDEIFKREERARAEKRKADMQKEIDVSKKNPKFLRPPSAGFTTIAPAIMIGLLSASVVSPQMLAHVNNRPDKGKFTLDNEEDTGKQCTSVDYGSDCKTLTTLLQPGKYPFFMAHSQHQSLIESINEDIVSVSSDGFCNHSNGAAVNEKCNEERAHLRHECPPGFQSMIFLGSDGMVKGTKCPKDYEVTADCQFCKKLKSDDAAKANGYVLHLQDVFCQTGGQSYTLTPPAPKGYCTIGEKAYKRCVDYESHYERIPFITMPVAGKIYLDTLEMKNTEEDNRGNFLCYSHIGQHQTSGSITDTESGVSQLKKVNPDACSSSTSKCVGDAVYCTRHKCVEHKPLAYCMVRSGAGPIRVRMGGEWVSPSCVGYETVLVTKPLVSSPIKPVGRCSACISECQKDGILIRTSDSKVVSAVACSGGHCVSSHQKPDMEIKIEYPGMLQSTGGSVGVHLSYEGQAPSDHITVHCNPVDPCIAHDCYICAHGLINYQCHTTASAFVVVTLIVGTLWMVVSISLVLLRYLGRTPGKLKSPAKWVGLLIMWVYGKIRKAISDHQTELNRRIGWEGDVERGPNRPDVVVRNPNRQARIMPGGGLVRYSTYMAMIMVLIPGAMSCSETVLASSKIKRCFTESNKDRCILSGSVLMRAGPIGSSSCLLIQGLSENQKEFVSIRTASSELVCREGQGFWTTLYKPKCMSSRRCHLVGECHGNTCQSWNETRLSSEFSGLDNNKVMQENKCFEQCGGIGCGCFNINPSCLMVHTELSAVKPEAIRVFSCSDWIHKVELQIKVPDLPVQTVSLGALSTVSTPWGSIGLGLDAEGITGSNSYSFMKSSSGEFALLDEGLSMIPRRGFIGEIRCPNEAATLAASSSCVRADDLIKYRPMTDTIDCTSSLVDPFLLFNLGMLPQSRNGKTFTKSKDGTTVQAMSSSVVEASLSLNFDNLEVEFVVNQPDCTATFLNISGCYSCNAGARVCLQIKTNKQGTFIANNEDNTVHFMSNVVGNKEIYCSVLHFSRPRVEENMEYTCGRDKKPLIIRGNLIALDLITGRNQTGGSSVVINPKTGSWSLGNWVMDFSDWMGGPLRTIAKAAIMVLLSVIALILIWNILKLIIQRMLENKWRKDR</sequence>
<dbReference type="RefSeq" id="YP_010086224.1">
    <property type="nucleotide sequence ID" value="NC_055421.1"/>
</dbReference>
<keyword evidence="16 24" id="KW-0472">Membrane</keyword>
<keyword evidence="15 24" id="KW-1133">Transmembrane helix</keyword>
<dbReference type="GO" id="GO:0039654">
    <property type="term" value="P:fusion of virus membrane with host endosome membrane"/>
    <property type="evidence" value="ECO:0007669"/>
    <property type="project" value="UniProtKB-KW"/>
</dbReference>
<keyword evidence="7" id="KW-0945">Host-virus interaction</keyword>
<feature type="domain" description="Phlebovirus glycoprotein G2 C-terminal" evidence="28">
    <location>
        <begin position="1185"/>
        <end position="1349"/>
    </location>
</feature>
<keyword evidence="5" id="KW-1168">Fusion of virus membrane with host membrane</keyword>
<dbReference type="Pfam" id="PF19019">
    <property type="entry name" value="Phlebo_G2_C"/>
    <property type="match status" value="1"/>
</dbReference>
<evidence type="ECO:0000256" key="21">
    <source>
        <dbReference type="ARBA" id="ARBA00031199"/>
    </source>
</evidence>
<keyword evidence="10" id="KW-0732">Signal</keyword>
<evidence type="ECO:0000256" key="18">
    <source>
        <dbReference type="ARBA" id="ARBA00023180"/>
    </source>
</evidence>
<evidence type="ECO:0000259" key="27">
    <source>
        <dbReference type="Pfam" id="PF07246"/>
    </source>
</evidence>
<evidence type="ECO:0000256" key="14">
    <source>
        <dbReference type="ARBA" id="ARBA00022870"/>
    </source>
</evidence>
<evidence type="ECO:0000259" key="26">
    <source>
        <dbReference type="Pfam" id="PF07245"/>
    </source>
</evidence>
<keyword evidence="13" id="KW-0946">Virion</keyword>
<evidence type="ECO:0000256" key="23">
    <source>
        <dbReference type="SAM" id="Coils"/>
    </source>
</evidence>
<keyword evidence="20" id="KW-1160">Virus entry into host cell</keyword>
<evidence type="ECO:0000256" key="24">
    <source>
        <dbReference type="SAM" id="Phobius"/>
    </source>
</evidence>
<evidence type="ECO:0000256" key="17">
    <source>
        <dbReference type="ARBA" id="ARBA00023157"/>
    </source>
</evidence>
<dbReference type="InterPro" id="IPR043603">
    <property type="entry name" value="Phlebo_G2_C"/>
</dbReference>
<dbReference type="Gene3D" id="2.60.98.50">
    <property type="match status" value="3"/>
</dbReference>
<keyword evidence="14" id="KW-1043">Host membrane</keyword>
<keyword evidence="8" id="KW-1162">Viral penetration into host cytoplasm</keyword>
<evidence type="ECO:0000256" key="13">
    <source>
        <dbReference type="ARBA" id="ARBA00022844"/>
    </source>
</evidence>
<evidence type="ECO:0000256" key="20">
    <source>
        <dbReference type="ARBA" id="ARBA00023296"/>
    </source>
</evidence>
<keyword evidence="19" id="KW-1038">Host endoplasmic reticulum</keyword>
<protein>
    <recommendedName>
        <fullName evidence="4">Envelopment polyprotein</fullName>
    </recommendedName>
    <alternativeName>
        <fullName evidence="21">M polyprotein</fullName>
    </alternativeName>
</protein>
<dbReference type="GO" id="GO:0019062">
    <property type="term" value="P:virion attachment to host cell"/>
    <property type="evidence" value="ECO:0007669"/>
    <property type="project" value="UniProtKB-KW"/>
</dbReference>
<comment type="subcellular location">
    <subcellularLocation>
        <location evidence="1">Host Golgi apparatus membrane</location>
        <topology evidence="1">Single-pass type I membrane protein</topology>
    </subcellularLocation>
    <subcellularLocation>
        <location evidence="2">Host endoplasmic reticulum membrane</location>
        <topology evidence="2">Single-pass type I membrane protein</topology>
    </subcellularLocation>
    <subcellularLocation>
        <location evidence="3">Virion membrane</location>
        <topology evidence="3">Single-pass type I membrane protein</topology>
    </subcellularLocation>
</comment>
<evidence type="ECO:0000313" key="30">
    <source>
        <dbReference type="Proteomes" id="UP000500933"/>
    </source>
</evidence>
<evidence type="ECO:0000256" key="1">
    <source>
        <dbReference type="ARBA" id="ARBA00004244"/>
    </source>
</evidence>
<comment type="similarity">
    <text evidence="22">Belongs to the phlebovirus envelope glycoprotein family.</text>
</comment>
<evidence type="ECO:0000256" key="2">
    <source>
        <dbReference type="ARBA" id="ARBA00004482"/>
    </source>
</evidence>
<feature type="coiled-coil region" evidence="23">
    <location>
        <begin position="165"/>
        <end position="265"/>
    </location>
</feature>
<keyword evidence="6" id="KW-1170">Fusion of virus membrane with host endosomal membrane</keyword>
<evidence type="ECO:0000256" key="22">
    <source>
        <dbReference type="ARBA" id="ARBA00033745"/>
    </source>
</evidence>
<dbReference type="GO" id="GO:0016020">
    <property type="term" value="C:membrane"/>
    <property type="evidence" value="ECO:0007669"/>
    <property type="project" value="InterPro"/>
</dbReference>
<dbReference type="GO" id="GO:0046718">
    <property type="term" value="P:symbiont entry into host cell"/>
    <property type="evidence" value="ECO:0007669"/>
    <property type="project" value="UniProtKB-KW"/>
</dbReference>
<keyword evidence="17" id="KW-1015">Disulfide bond</keyword>
<keyword evidence="11" id="KW-1161">Viral attachment to host cell</keyword>
<dbReference type="InterPro" id="IPR010826">
    <property type="entry name" value="Phlebovirus_G1"/>
</dbReference>
<dbReference type="EMBL" id="MK330769">
    <property type="protein sequence ID" value="QCI62746.1"/>
    <property type="molecule type" value="Viral_cRNA"/>
</dbReference>
<evidence type="ECO:0000313" key="29">
    <source>
        <dbReference type="EMBL" id="QCI62746.1"/>
    </source>
</evidence>